<reference evidence="5 6" key="1">
    <citation type="submission" date="2020-08" db="EMBL/GenBank/DDBJ databases">
        <title>Genomic Encyclopedia of Type Strains, Phase IV (KMG-IV): sequencing the most valuable type-strain genomes for metagenomic binning, comparative biology and taxonomic classification.</title>
        <authorList>
            <person name="Goeker M."/>
        </authorList>
    </citation>
    <scope>NUCLEOTIDE SEQUENCE [LARGE SCALE GENOMIC DNA]</scope>
    <source>
        <strain evidence="5 6">DSM 4737</strain>
    </source>
</reference>
<comment type="subcellular location">
    <subcellularLocation>
        <location evidence="2">Cell outer membrane</location>
    </subcellularLocation>
</comment>
<dbReference type="CDD" id="cd19438">
    <property type="entry name" value="lipocalin_Blc-like"/>
    <property type="match status" value="1"/>
</dbReference>
<comment type="subunit">
    <text evidence="2">Homodimer.</text>
</comment>
<dbReference type="Proteomes" id="UP000545037">
    <property type="component" value="Unassembled WGS sequence"/>
</dbReference>
<dbReference type="PANTHER" id="PTHR10612:SF34">
    <property type="entry name" value="APOLIPOPROTEIN D"/>
    <property type="match status" value="1"/>
</dbReference>
<dbReference type="InterPro" id="IPR047202">
    <property type="entry name" value="Lipocalin_Blc-like_dom"/>
</dbReference>
<keyword evidence="2" id="KW-0446">Lipid-binding</keyword>
<dbReference type="PANTHER" id="PTHR10612">
    <property type="entry name" value="APOLIPOPROTEIN D"/>
    <property type="match status" value="1"/>
</dbReference>
<evidence type="ECO:0000256" key="3">
    <source>
        <dbReference type="PIRSR" id="PIRSR036893-52"/>
    </source>
</evidence>
<keyword evidence="2" id="KW-0998">Cell outer membrane</keyword>
<dbReference type="PIRSF" id="PIRSF036893">
    <property type="entry name" value="Lipocalin_ApoD"/>
    <property type="match status" value="1"/>
</dbReference>
<feature type="signal peptide" evidence="2">
    <location>
        <begin position="1"/>
        <end position="20"/>
    </location>
</feature>
<feature type="domain" description="Lipocalin/cytosolic fatty-acid binding" evidence="4">
    <location>
        <begin position="40"/>
        <end position="177"/>
    </location>
</feature>
<evidence type="ECO:0000256" key="1">
    <source>
        <dbReference type="ARBA" id="ARBA00006889"/>
    </source>
</evidence>
<dbReference type="GO" id="GO:0009279">
    <property type="term" value="C:cell outer membrane"/>
    <property type="evidence" value="ECO:0007669"/>
    <property type="project" value="UniProtKB-SubCell"/>
</dbReference>
<keyword evidence="2 3" id="KW-0449">Lipoprotein</keyword>
<accession>A0A7W9CKK7</accession>
<gene>
    <name evidence="5" type="ORF">GGR13_002930</name>
</gene>
<evidence type="ECO:0000313" key="6">
    <source>
        <dbReference type="Proteomes" id="UP000545037"/>
    </source>
</evidence>
<sequence length="182" mass="20217">MTFRALAIAAISLLSLGACVTAPSPSEVRAPQPLKPIEISRFYEGRWLEIGRLPLRLTDGCVAGATIYTEATPERVAVRDTCQVGTPQGKERAITGSGAIMDPGTNAKLRVRYLAGLITWDYWVLDRADDYRWFISADPTFDKLWIYTRDVPSPAELARLVDRARALGYDTTRLEFPETAPQ</sequence>
<comment type="similarity">
    <text evidence="1 2">Belongs to the calycin superfamily. Lipocalin family.</text>
</comment>
<dbReference type="EMBL" id="JACHOR010000005">
    <property type="protein sequence ID" value="MBB5747309.1"/>
    <property type="molecule type" value="Genomic_DNA"/>
</dbReference>
<feature type="lipid moiety-binding region" description="S-diacylglycerol cysteine" evidence="3">
    <location>
        <position position="19"/>
    </location>
</feature>
<dbReference type="RefSeq" id="WP_183214298.1">
    <property type="nucleotide sequence ID" value="NZ_JACHOR010000005.1"/>
</dbReference>
<keyword evidence="2" id="KW-0472">Membrane</keyword>
<name>A0A7W9CKK7_9CAUL</name>
<keyword evidence="6" id="KW-1185">Reference proteome</keyword>
<protein>
    <recommendedName>
        <fullName evidence="2">Outer membrane lipoprotein Blc</fullName>
    </recommendedName>
</protein>
<dbReference type="InterPro" id="IPR022271">
    <property type="entry name" value="Lipocalin_ApoD"/>
</dbReference>
<evidence type="ECO:0000313" key="5">
    <source>
        <dbReference type="EMBL" id="MBB5747309.1"/>
    </source>
</evidence>
<evidence type="ECO:0000256" key="2">
    <source>
        <dbReference type="PIRNR" id="PIRNR036893"/>
    </source>
</evidence>
<evidence type="ECO:0000259" key="4">
    <source>
        <dbReference type="Pfam" id="PF08212"/>
    </source>
</evidence>
<keyword evidence="2" id="KW-0732">Signal</keyword>
<feature type="chain" id="PRO_5031673786" description="Outer membrane lipoprotein Blc" evidence="2">
    <location>
        <begin position="21"/>
        <end position="182"/>
    </location>
</feature>
<keyword evidence="3" id="KW-0564">Palmitate</keyword>
<dbReference type="GO" id="GO:0008289">
    <property type="term" value="F:lipid binding"/>
    <property type="evidence" value="ECO:0007669"/>
    <property type="project" value="UniProtKB-UniRule"/>
</dbReference>
<dbReference type="Pfam" id="PF08212">
    <property type="entry name" value="Lipocalin_2"/>
    <property type="match status" value="1"/>
</dbReference>
<dbReference type="SUPFAM" id="SSF50814">
    <property type="entry name" value="Lipocalins"/>
    <property type="match status" value="1"/>
</dbReference>
<dbReference type="AlphaFoldDB" id="A0A7W9CKK7"/>
<dbReference type="GO" id="GO:0006950">
    <property type="term" value="P:response to stress"/>
    <property type="evidence" value="ECO:0007669"/>
    <property type="project" value="UniProtKB-ARBA"/>
</dbReference>
<comment type="function">
    <text evidence="2">Involved in the storage or transport of lipids necessary for membrane maintenance under stressful conditions. Displays a binding preference for lysophospholipids.</text>
</comment>
<dbReference type="InterPro" id="IPR000566">
    <property type="entry name" value="Lipocln_cytosolic_FA-bd_dom"/>
</dbReference>
<organism evidence="5 6">
    <name type="scientific">Brevundimonas variabilis</name>
    <dbReference type="NCBI Taxonomy" id="74312"/>
    <lineage>
        <taxon>Bacteria</taxon>
        <taxon>Pseudomonadati</taxon>
        <taxon>Pseudomonadota</taxon>
        <taxon>Alphaproteobacteria</taxon>
        <taxon>Caulobacterales</taxon>
        <taxon>Caulobacteraceae</taxon>
        <taxon>Brevundimonas</taxon>
    </lineage>
</organism>
<dbReference type="PROSITE" id="PS51257">
    <property type="entry name" value="PROKAR_LIPOPROTEIN"/>
    <property type="match status" value="1"/>
</dbReference>
<proteinExistence type="inferred from homology"/>
<comment type="caution">
    <text evidence="5">The sequence shown here is derived from an EMBL/GenBank/DDBJ whole genome shotgun (WGS) entry which is preliminary data.</text>
</comment>
<dbReference type="Gene3D" id="2.40.128.20">
    <property type="match status" value="1"/>
</dbReference>
<dbReference type="InterPro" id="IPR012674">
    <property type="entry name" value="Calycin"/>
</dbReference>